<evidence type="ECO:0000256" key="2">
    <source>
        <dbReference type="ARBA" id="ARBA00022963"/>
    </source>
</evidence>
<keyword evidence="2" id="KW-0442">Lipid degradation</keyword>
<reference evidence="5" key="1">
    <citation type="submission" date="2018-05" db="EMBL/GenBank/DDBJ databases">
        <authorList>
            <person name="Lanie J.A."/>
            <person name="Ng W.-L."/>
            <person name="Kazmierczak K.M."/>
            <person name="Andrzejewski T.M."/>
            <person name="Davidsen T.M."/>
            <person name="Wayne K.J."/>
            <person name="Tettelin H."/>
            <person name="Glass J.I."/>
            <person name="Rusch D."/>
            <person name="Podicherti R."/>
            <person name="Tsui H.-C.T."/>
            <person name="Winkler M.E."/>
        </authorList>
    </citation>
    <scope>NUCLEOTIDE SEQUENCE</scope>
</reference>
<organism evidence="5">
    <name type="scientific">marine metagenome</name>
    <dbReference type="NCBI Taxonomy" id="408172"/>
    <lineage>
        <taxon>unclassified sequences</taxon>
        <taxon>metagenomes</taxon>
        <taxon>ecological metagenomes</taxon>
    </lineage>
</organism>
<dbReference type="Pfam" id="PF13091">
    <property type="entry name" value="PLDc_2"/>
    <property type="match status" value="1"/>
</dbReference>
<dbReference type="PANTHER" id="PTHR43856">
    <property type="entry name" value="CARDIOLIPIN HYDROLASE"/>
    <property type="match status" value="1"/>
</dbReference>
<dbReference type="InterPro" id="IPR001736">
    <property type="entry name" value="PLipase_D/transphosphatidylase"/>
</dbReference>
<dbReference type="SUPFAM" id="SSF56024">
    <property type="entry name" value="Phospholipase D/nuclease"/>
    <property type="match status" value="2"/>
</dbReference>
<keyword evidence="1" id="KW-0378">Hydrolase</keyword>
<evidence type="ECO:0000256" key="3">
    <source>
        <dbReference type="ARBA" id="ARBA00023098"/>
    </source>
</evidence>
<name>A0A382WGR7_9ZZZZ</name>
<feature type="domain" description="PLD phosphodiesterase" evidence="4">
    <location>
        <begin position="158"/>
        <end position="185"/>
    </location>
</feature>
<dbReference type="Gene3D" id="3.30.870.10">
    <property type="entry name" value="Endonuclease Chain A"/>
    <property type="match status" value="2"/>
</dbReference>
<dbReference type="InterPro" id="IPR051406">
    <property type="entry name" value="PLD_domain"/>
</dbReference>
<accession>A0A382WGR7</accession>
<dbReference type="AlphaFoldDB" id="A0A382WGR7"/>
<dbReference type="PROSITE" id="PS50035">
    <property type="entry name" value="PLD"/>
    <property type="match status" value="1"/>
</dbReference>
<protein>
    <recommendedName>
        <fullName evidence="4">PLD phosphodiesterase domain-containing protein</fullName>
    </recommendedName>
</protein>
<evidence type="ECO:0000256" key="1">
    <source>
        <dbReference type="ARBA" id="ARBA00022801"/>
    </source>
</evidence>
<dbReference type="GO" id="GO:0016042">
    <property type="term" value="P:lipid catabolic process"/>
    <property type="evidence" value="ECO:0007669"/>
    <property type="project" value="UniProtKB-KW"/>
</dbReference>
<evidence type="ECO:0000259" key="4">
    <source>
        <dbReference type="PROSITE" id="PS50035"/>
    </source>
</evidence>
<dbReference type="GO" id="GO:0016891">
    <property type="term" value="F:RNA endonuclease activity producing 5'-phosphomonoesters, hydrolytic mechanism"/>
    <property type="evidence" value="ECO:0007669"/>
    <property type="project" value="TreeGrafter"/>
</dbReference>
<gene>
    <name evidence="5" type="ORF">METZ01_LOCUS410658</name>
</gene>
<sequence length="261" mass="29415">FFIVDKRFIWTGSANISDTGIGGYNANIVAVLDSVYFARFYTQEFEQMYTLGNHHRQKKQLKKQEIIKYINPSTISLFFSPQGYAMYEGVIPLINQAEESIDLSIFFLTHKNASKAMVRAKKRGVKVRVIVDATGATNGYSKHKYLRENGIEVKVESWGGKMHMKAALIDKKHLIIGSMNWTSAGESKNDENTLVVLNDPINGEYMSKFFEGLWNSIPDTFLNQDPAPESLDSGASCYDGIDNDFDKKIDGDDFIGCTINF</sequence>
<dbReference type="InterPro" id="IPR025202">
    <property type="entry name" value="PLD-like_dom"/>
</dbReference>
<dbReference type="PANTHER" id="PTHR43856:SF1">
    <property type="entry name" value="MITOCHONDRIAL CARDIOLIPIN HYDROLASE"/>
    <property type="match status" value="1"/>
</dbReference>
<proteinExistence type="predicted"/>
<feature type="non-terminal residue" evidence="5">
    <location>
        <position position="1"/>
    </location>
</feature>
<keyword evidence="3" id="KW-0443">Lipid metabolism</keyword>
<evidence type="ECO:0000313" key="5">
    <source>
        <dbReference type="EMBL" id="SVD57804.1"/>
    </source>
</evidence>
<dbReference type="EMBL" id="UINC01159610">
    <property type="protein sequence ID" value="SVD57804.1"/>
    <property type="molecule type" value="Genomic_DNA"/>
</dbReference>